<protein>
    <recommendedName>
        <fullName evidence="7">TF-B3 domain-containing protein</fullName>
    </recommendedName>
</protein>
<dbReference type="Pfam" id="PF02362">
    <property type="entry name" value="B3"/>
    <property type="match status" value="2"/>
</dbReference>
<dbReference type="CDD" id="cd10017">
    <property type="entry name" value="B3_DNA"/>
    <property type="match status" value="3"/>
</dbReference>
<accession>A0A803LMT6</accession>
<proteinExistence type="predicted"/>
<feature type="compositionally biased region" description="Acidic residues" evidence="6">
    <location>
        <begin position="176"/>
        <end position="188"/>
    </location>
</feature>
<reference evidence="8" key="1">
    <citation type="journal article" date="2017" name="Nature">
        <title>The genome of Chenopodium quinoa.</title>
        <authorList>
            <person name="Jarvis D.E."/>
            <person name="Ho Y.S."/>
            <person name="Lightfoot D.J."/>
            <person name="Schmoeckel S.M."/>
            <person name="Li B."/>
            <person name="Borm T.J.A."/>
            <person name="Ohyanagi H."/>
            <person name="Mineta K."/>
            <person name="Michell C.T."/>
            <person name="Saber N."/>
            <person name="Kharbatia N.M."/>
            <person name="Rupper R.R."/>
            <person name="Sharp A.R."/>
            <person name="Dally N."/>
            <person name="Boughton B.A."/>
            <person name="Woo Y.H."/>
            <person name="Gao G."/>
            <person name="Schijlen E.G.W.M."/>
            <person name="Guo X."/>
            <person name="Momin A.A."/>
            <person name="Negrao S."/>
            <person name="Al-Babili S."/>
            <person name="Gehring C."/>
            <person name="Roessner U."/>
            <person name="Jung C."/>
            <person name="Murphy K."/>
            <person name="Arold S.T."/>
            <person name="Gojobori T."/>
            <person name="van der Linden C.G."/>
            <person name="van Loo E.N."/>
            <person name="Jellen E.N."/>
            <person name="Maughan P.J."/>
            <person name="Tester M."/>
        </authorList>
    </citation>
    <scope>NUCLEOTIDE SEQUENCE [LARGE SCALE GENOMIC DNA]</scope>
    <source>
        <strain evidence="8">cv. PI 614886</strain>
    </source>
</reference>
<name>A0A803LMT6_CHEQI</name>
<evidence type="ECO:0000313" key="8">
    <source>
        <dbReference type="EnsemblPlants" id="AUR62016265-RA:cds"/>
    </source>
</evidence>
<feature type="region of interest" description="Disordered" evidence="6">
    <location>
        <begin position="376"/>
        <end position="464"/>
    </location>
</feature>
<evidence type="ECO:0000256" key="1">
    <source>
        <dbReference type="ARBA" id="ARBA00004123"/>
    </source>
</evidence>
<dbReference type="PROSITE" id="PS50863">
    <property type="entry name" value="B3"/>
    <property type="match status" value="3"/>
</dbReference>
<comment type="subcellular location">
    <subcellularLocation>
        <location evidence="1">Nucleus</location>
    </subcellularLocation>
</comment>
<dbReference type="GO" id="GO:0003677">
    <property type="term" value="F:DNA binding"/>
    <property type="evidence" value="ECO:0007669"/>
    <property type="project" value="UniProtKB-KW"/>
</dbReference>
<dbReference type="InterPro" id="IPR015300">
    <property type="entry name" value="DNA-bd_pseudobarrel_sf"/>
</dbReference>
<evidence type="ECO:0000256" key="5">
    <source>
        <dbReference type="ARBA" id="ARBA00023242"/>
    </source>
</evidence>
<evidence type="ECO:0000256" key="6">
    <source>
        <dbReference type="SAM" id="MobiDB-lite"/>
    </source>
</evidence>
<evidence type="ECO:0000256" key="2">
    <source>
        <dbReference type="ARBA" id="ARBA00023015"/>
    </source>
</evidence>
<feature type="compositionally biased region" description="Basic and acidic residues" evidence="6">
    <location>
        <begin position="439"/>
        <end position="449"/>
    </location>
</feature>
<keyword evidence="2" id="KW-0805">Transcription regulation</keyword>
<keyword evidence="4" id="KW-0804">Transcription</keyword>
<dbReference type="PANTHER" id="PTHR31391">
    <property type="entry name" value="B3 DOMAIN-CONTAINING PROTEIN OS11G0197600-RELATED"/>
    <property type="match status" value="1"/>
</dbReference>
<dbReference type="InterPro" id="IPR003340">
    <property type="entry name" value="B3_DNA-bd"/>
</dbReference>
<feature type="compositionally biased region" description="Polar residues" evidence="6">
    <location>
        <begin position="189"/>
        <end position="200"/>
    </location>
</feature>
<dbReference type="SUPFAM" id="SSF101936">
    <property type="entry name" value="DNA-binding pseudobarrel domain"/>
    <property type="match status" value="3"/>
</dbReference>
<feature type="domain" description="TF-B3" evidence="7">
    <location>
        <begin position="539"/>
        <end position="635"/>
    </location>
</feature>
<evidence type="ECO:0000256" key="3">
    <source>
        <dbReference type="ARBA" id="ARBA00023125"/>
    </source>
</evidence>
<dbReference type="Gene3D" id="2.40.330.10">
    <property type="entry name" value="DNA-binding pseudobarrel domain"/>
    <property type="match status" value="3"/>
</dbReference>
<dbReference type="Gramene" id="AUR62016265-RA">
    <property type="protein sequence ID" value="AUR62016265-RA:cds"/>
    <property type="gene ID" value="AUR62016265"/>
</dbReference>
<keyword evidence="5" id="KW-0539">Nucleus</keyword>
<feature type="region of interest" description="Disordered" evidence="6">
    <location>
        <begin position="127"/>
        <end position="226"/>
    </location>
</feature>
<dbReference type="Proteomes" id="UP000596660">
    <property type="component" value="Unplaced"/>
</dbReference>
<evidence type="ECO:0000259" key="7">
    <source>
        <dbReference type="PROSITE" id="PS50863"/>
    </source>
</evidence>
<organism evidence="8 9">
    <name type="scientific">Chenopodium quinoa</name>
    <name type="common">Quinoa</name>
    <dbReference type="NCBI Taxonomy" id="63459"/>
    <lineage>
        <taxon>Eukaryota</taxon>
        <taxon>Viridiplantae</taxon>
        <taxon>Streptophyta</taxon>
        <taxon>Embryophyta</taxon>
        <taxon>Tracheophyta</taxon>
        <taxon>Spermatophyta</taxon>
        <taxon>Magnoliopsida</taxon>
        <taxon>eudicotyledons</taxon>
        <taxon>Gunneridae</taxon>
        <taxon>Pentapetalae</taxon>
        <taxon>Caryophyllales</taxon>
        <taxon>Chenopodiaceae</taxon>
        <taxon>Chenopodioideae</taxon>
        <taxon>Atripliceae</taxon>
        <taxon>Chenopodium</taxon>
    </lineage>
</organism>
<dbReference type="AlphaFoldDB" id="A0A803LMT6"/>
<feature type="domain" description="TF-B3" evidence="7">
    <location>
        <begin position="270"/>
        <end position="367"/>
    </location>
</feature>
<reference evidence="8" key="2">
    <citation type="submission" date="2021-03" db="UniProtKB">
        <authorList>
            <consortium name="EnsemblPlants"/>
        </authorList>
    </citation>
    <scope>IDENTIFICATION</scope>
</reference>
<keyword evidence="9" id="KW-1185">Reference proteome</keyword>
<dbReference type="EnsemblPlants" id="AUR62016265-RA">
    <property type="protein sequence ID" value="AUR62016265-RA:cds"/>
    <property type="gene ID" value="AUR62016265"/>
</dbReference>
<keyword evidence="3" id="KW-0238">DNA-binding</keyword>
<feature type="compositionally biased region" description="Basic and acidic residues" evidence="6">
    <location>
        <begin position="140"/>
        <end position="156"/>
    </location>
</feature>
<dbReference type="InterPro" id="IPR044837">
    <property type="entry name" value="REM16-like"/>
</dbReference>
<sequence length="639" mass="73076">MESENHKSWEEEIYWKNFHFARFSLILPTNFHHRLVLPKKFADHMRTHLPEKVALKVNGVTWHVNLEKEKNDVMFRGDGWQEFAKAYSLKKSDMLIFKYNKHECFEVLIFDQANLCEKEASYFVKKGLQPNSDGSDDSGGEVKETSAEELTDKNQGDDDSVDILGSRRRKNRDGFDGDDGDDTSDEENSVSSDDFTSPKKTATERVREVPSNFSRKRTYKVSEKSQKTIPKRKKSFALTYNSNRRPVTEAEKEKALKKARDTSKQYLNSFSVVMRPSCVYKRFFMSIPKEWEPTYVFKKGEEVILRVKEKTWVCTFICNRYTGGFAGGWKRFAVENFLEEFDVCLFVPVACSNVGKSVLDVSIFRVTPVVVQPSPVTTSNVDVQEIPSEDGSLGDDDSDYASRNRKRQNNSGATPKGHYSGSNPKKGRCEDEGDESSDEEKTSTEDCTPKKAAGTARVREVTANSNGKSKHNIVMFHSCVDEHDVGFLFQCLLTSGKTTPDKNGTFCESSVRQATEAEKNQALKKAKIAAAQYKHQYPLIEVMRPSSVRRRFFLSFSKDWKIRRKLRNDQEVILRVKEKTWTCTFSLSSNNVGLLSGWKHFVPDNKLEEDDVCVFVPVGEQNRKLVLDVIIFRARPEID</sequence>
<dbReference type="SMART" id="SM01019">
    <property type="entry name" value="B3"/>
    <property type="match status" value="3"/>
</dbReference>
<evidence type="ECO:0000313" key="9">
    <source>
        <dbReference type="Proteomes" id="UP000596660"/>
    </source>
</evidence>
<dbReference type="OMA" id="EKMGCER"/>
<dbReference type="GO" id="GO:0005634">
    <property type="term" value="C:nucleus"/>
    <property type="evidence" value="ECO:0007669"/>
    <property type="project" value="UniProtKB-SubCell"/>
</dbReference>
<evidence type="ECO:0000256" key="4">
    <source>
        <dbReference type="ARBA" id="ARBA00023163"/>
    </source>
</evidence>
<feature type="domain" description="TF-B3" evidence="7">
    <location>
        <begin position="20"/>
        <end position="113"/>
    </location>
</feature>
<dbReference type="PANTHER" id="PTHR31391:SF157">
    <property type="entry name" value="B3 DOMAIN-CONTAINING PROTEIN REM16"/>
    <property type="match status" value="1"/>
</dbReference>